<protein>
    <submittedName>
        <fullName evidence="1">Uncharacterized protein</fullName>
    </submittedName>
</protein>
<name>U9SV12_RHIID</name>
<dbReference type="VEuPathDB" id="FungiDB:RhiirFUN_007144"/>
<dbReference type="AlphaFoldDB" id="U9SV12"/>
<accession>U9SV12</accession>
<dbReference type="SUPFAM" id="SSF47095">
    <property type="entry name" value="HMG-box"/>
    <property type="match status" value="1"/>
</dbReference>
<evidence type="ECO:0000313" key="1">
    <source>
        <dbReference type="EMBL" id="ERZ97882.1"/>
    </source>
</evidence>
<organism evidence="1">
    <name type="scientific">Rhizophagus irregularis (strain DAOM 181602 / DAOM 197198 / MUCL 43194)</name>
    <name type="common">Arbuscular mycorrhizal fungus</name>
    <name type="synonym">Glomus intraradices</name>
    <dbReference type="NCBI Taxonomy" id="747089"/>
    <lineage>
        <taxon>Eukaryota</taxon>
        <taxon>Fungi</taxon>
        <taxon>Fungi incertae sedis</taxon>
        <taxon>Mucoromycota</taxon>
        <taxon>Glomeromycotina</taxon>
        <taxon>Glomeromycetes</taxon>
        <taxon>Glomerales</taxon>
        <taxon>Glomeraceae</taxon>
        <taxon>Rhizophagus</taxon>
    </lineage>
</organism>
<sequence length="311" mass="36144">MTHCYALFLASFIEMENNNFDLDSDLSVSELNVEAFAKIKNLQQQHDSEIELLANELNVHSYFIKSVMKDYREPAIRKQRKISGFNIWQSNWWATHGKGLNIKDKGSQKLCADAWNALNNDTRKYYEEEAKNAANLRVKEQNSFITNAKSRKTQLNNGIQDIRKMFRTLHVTCGMEFITLAVSNYDELRSHWFGSNIGEEFYQTYSNLSDAIIPFRCFSILKKKENEGVIKSVAETKSSEILPDESETGHTFNLSAINISKPNSIETRNKFEQDVKGWPLDVEFQDYSNLKEEERIKVLDSLYNIRFEQNE</sequence>
<dbReference type="InterPro" id="IPR036910">
    <property type="entry name" value="HMG_box_dom_sf"/>
</dbReference>
<dbReference type="HOGENOM" id="CLU_937326_0_0_1"/>
<dbReference type="EMBL" id="KI299227">
    <property type="protein sequence ID" value="ERZ97882.1"/>
    <property type="molecule type" value="Genomic_DNA"/>
</dbReference>
<gene>
    <name evidence="1" type="ORF">GLOINDRAFT_329980</name>
</gene>
<reference evidence="1" key="1">
    <citation type="submission" date="2013-07" db="EMBL/GenBank/DDBJ databases">
        <title>The genome of an arbuscular mycorrhizal fungus provides insights into the evolution of the oldest plant symbiosis.</title>
        <authorList>
            <consortium name="DOE Joint Genome Institute"/>
            <person name="Tisserant E."/>
            <person name="Malbreil M."/>
            <person name="Kuo A."/>
            <person name="Kohler A."/>
            <person name="Symeonidi A."/>
            <person name="Balestrini R."/>
            <person name="Charron P."/>
            <person name="Duensing N."/>
            <person name="Frei-dit-Frey N."/>
            <person name="Gianinazzi-Pearson V."/>
            <person name="Gilbert B."/>
            <person name="Handa Y."/>
            <person name="Hijri M."/>
            <person name="Kaul R."/>
            <person name="Kawaguchi M."/>
            <person name="Krajinski F."/>
            <person name="Lammers P."/>
            <person name="Lapierre D."/>
            <person name="Masclaux F.G."/>
            <person name="Murat C."/>
            <person name="Morin E."/>
            <person name="Ndikumana S."/>
            <person name="Pagni M."/>
            <person name="Petitpierre D."/>
            <person name="Requena N."/>
            <person name="Rosikiewicz P."/>
            <person name="Riley R."/>
            <person name="Saito K."/>
            <person name="San Clemente H."/>
            <person name="Shapiro H."/>
            <person name="van Tuinen D."/>
            <person name="Becard G."/>
            <person name="Bonfante P."/>
            <person name="Paszkowski U."/>
            <person name="Shachar-Hill Y."/>
            <person name="Young J.P."/>
            <person name="Sanders I.R."/>
            <person name="Henrissat B."/>
            <person name="Rensing S.A."/>
            <person name="Grigoriev I.V."/>
            <person name="Corradi N."/>
            <person name="Roux C."/>
            <person name="Martin F."/>
        </authorList>
    </citation>
    <scope>NUCLEOTIDE SEQUENCE</scope>
    <source>
        <strain evidence="1">DAOM 197198</strain>
    </source>
</reference>
<proteinExistence type="predicted"/>
<dbReference type="Gene3D" id="1.10.30.10">
    <property type="entry name" value="High mobility group box domain"/>
    <property type="match status" value="1"/>
</dbReference>